<dbReference type="PANTHER" id="PTHR30290">
    <property type="entry name" value="PERIPLASMIC BINDING COMPONENT OF ABC TRANSPORTER"/>
    <property type="match status" value="1"/>
</dbReference>
<keyword evidence="2" id="KW-0732">Signal</keyword>
<dbReference type="PANTHER" id="PTHR30290:SF83">
    <property type="entry name" value="ABC TRANSPORTER SUBSTRATE-BINDING PROTEIN"/>
    <property type="match status" value="1"/>
</dbReference>
<dbReference type="Gene3D" id="3.10.105.10">
    <property type="entry name" value="Dipeptide-binding Protein, Domain 3"/>
    <property type="match status" value="1"/>
</dbReference>
<reference evidence="5" key="1">
    <citation type="submission" date="2016-12" db="EMBL/GenBank/DDBJ databases">
        <title>Comparative genomics of four Isosphaeraceae planctomycetes: a common pool of plasmids and glycoside hydrolase genes.</title>
        <authorList>
            <person name="Ivanova A."/>
        </authorList>
    </citation>
    <scope>NUCLEOTIDE SEQUENCE [LARGE SCALE GENOMIC DNA]</scope>
    <source>
        <strain evidence="5">PX4</strain>
    </source>
</reference>
<feature type="chain" id="PRO_5010587724" description="Solute-binding protein family 5 domain-containing protein" evidence="2">
    <location>
        <begin position="24"/>
        <end position="829"/>
    </location>
</feature>
<evidence type="ECO:0000313" key="5">
    <source>
        <dbReference type="Proteomes" id="UP000186309"/>
    </source>
</evidence>
<dbReference type="InterPro" id="IPR039424">
    <property type="entry name" value="SBP_5"/>
</dbReference>
<evidence type="ECO:0000256" key="1">
    <source>
        <dbReference type="SAM" id="MobiDB-lite"/>
    </source>
</evidence>
<name>A0A1U7CNZ3_9BACT</name>
<dbReference type="OrthoDB" id="231050at2"/>
<feature type="domain" description="Solute-binding protein family 5" evidence="3">
    <location>
        <begin position="371"/>
        <end position="646"/>
    </location>
</feature>
<evidence type="ECO:0000256" key="2">
    <source>
        <dbReference type="SAM" id="SignalP"/>
    </source>
</evidence>
<dbReference type="Proteomes" id="UP000186309">
    <property type="component" value="Chromosome"/>
</dbReference>
<proteinExistence type="predicted"/>
<dbReference type="Pfam" id="PF00496">
    <property type="entry name" value="SBP_bac_5"/>
    <property type="match status" value="1"/>
</dbReference>
<dbReference type="RefSeq" id="WP_076345425.1">
    <property type="nucleotide sequence ID" value="NZ_CP019082.1"/>
</dbReference>
<gene>
    <name evidence="4" type="ORF">BSF38_02124</name>
</gene>
<dbReference type="Gene3D" id="3.40.190.10">
    <property type="entry name" value="Periplasmic binding protein-like II"/>
    <property type="match status" value="1"/>
</dbReference>
<evidence type="ECO:0000259" key="3">
    <source>
        <dbReference type="Pfam" id="PF00496"/>
    </source>
</evidence>
<dbReference type="STRING" id="1387353.BSF38_02124"/>
<organism evidence="4 5">
    <name type="scientific">Paludisphaera borealis</name>
    <dbReference type="NCBI Taxonomy" id="1387353"/>
    <lineage>
        <taxon>Bacteria</taxon>
        <taxon>Pseudomonadati</taxon>
        <taxon>Planctomycetota</taxon>
        <taxon>Planctomycetia</taxon>
        <taxon>Isosphaerales</taxon>
        <taxon>Isosphaeraceae</taxon>
        <taxon>Paludisphaera</taxon>
    </lineage>
</organism>
<dbReference type="InterPro" id="IPR000914">
    <property type="entry name" value="SBP_5_dom"/>
</dbReference>
<feature type="signal peptide" evidence="2">
    <location>
        <begin position="1"/>
        <end position="23"/>
    </location>
</feature>
<keyword evidence="5" id="KW-1185">Reference proteome</keyword>
<evidence type="ECO:0000313" key="4">
    <source>
        <dbReference type="EMBL" id="APW60641.1"/>
    </source>
</evidence>
<dbReference type="SUPFAM" id="SSF53850">
    <property type="entry name" value="Periplasmic binding protein-like II"/>
    <property type="match status" value="1"/>
</dbReference>
<dbReference type="AlphaFoldDB" id="A0A1U7CNZ3"/>
<dbReference type="GO" id="GO:1904680">
    <property type="term" value="F:peptide transmembrane transporter activity"/>
    <property type="evidence" value="ECO:0007669"/>
    <property type="project" value="TreeGrafter"/>
</dbReference>
<feature type="region of interest" description="Disordered" evidence="1">
    <location>
        <begin position="75"/>
        <end position="104"/>
    </location>
</feature>
<protein>
    <recommendedName>
        <fullName evidence="3">Solute-binding protein family 5 domain-containing protein</fullName>
    </recommendedName>
</protein>
<accession>A0A1U7CNZ3</accession>
<dbReference type="EMBL" id="CP019082">
    <property type="protein sequence ID" value="APW60641.1"/>
    <property type="molecule type" value="Genomic_DNA"/>
</dbReference>
<dbReference type="GO" id="GO:0015833">
    <property type="term" value="P:peptide transport"/>
    <property type="evidence" value="ECO:0007669"/>
    <property type="project" value="TreeGrafter"/>
</dbReference>
<sequence length="829" mass="90808">MNTATRLSIALFALLATPTLSQAEEAPNPAAAPPASADLLRSYPFDRITLLDGTVVGVEPVSPRPLPVIDQAKLQAERDRKRSTKGVLPPDGNIGLPGEPSKFKPAEAKSEIEKEADREITVHLLQDRPGARGDMRDFKVKRAHIKKVEYFEDMLLAEGERLVQARGFTKAFEHYLRVQSRNPAWPGLVDHVNDLLFAEGRQALHDGEGERGLRLLRELLARKRDYPGLLDQISSAYAVRIVRAFDLGLYPKARRILHELETIAAEHQQVKDLRTKFATAASERAKAGGSVSGPERLDGLTEALRIWPTADGLESEYVREFQAVPTLDVAVDDVPSPLGPWIRSPADARVARLLFLPLLASDGDEAKRGKLAGQLAAGLESTDLGRRLIVRIKPDIPWSDGSRSTSAVDVARALIDRCDPQNPAKYQARWAELLDRVDPSGEGQLELRLKRPLLKPAFWLDAPIGSAHAGFDGRVVVSARERVLVSNGPFNCAVSTPRLIELRARSESSAGGGAAKLKRIREFRYDRPAAALAAFLRGDVTVLAHAPADQVATLAATPDVKVGRYAQPAVHVLALDGRNPAIRNRMLRRGLSYAIDRKALLEETVLRHPASNADAPSDGVFPKGGYADAPGVKPLTHDTVLAAALVTLARGELGKAPIKLKLEYPAIAEVRAVVPRLVEAFRLARVQIEAVELPESQLESELRAGRRFDLAYRVLRCDEPVLDAGQMICPGYDAPPAVNALASAASPRILQLLLQLEQAAEWPTAKGLALQIDRELRDELPVLPLWQTTAHYAWRNRLKGPAEETGSLYQGIETWEVAPWIAKDPWNAK</sequence>
<dbReference type="KEGG" id="pbor:BSF38_02124"/>